<evidence type="ECO:0000313" key="1">
    <source>
        <dbReference type="EMBL" id="JAH28698.1"/>
    </source>
</evidence>
<dbReference type="EMBL" id="GBXM01083981">
    <property type="protein sequence ID" value="JAH24596.1"/>
    <property type="molecule type" value="Transcribed_RNA"/>
</dbReference>
<protein>
    <submittedName>
        <fullName evidence="1">Uncharacterized protein</fullName>
    </submittedName>
</protein>
<dbReference type="EMBL" id="GBXM01079879">
    <property type="protein sequence ID" value="JAH28698.1"/>
    <property type="molecule type" value="Transcribed_RNA"/>
</dbReference>
<reference evidence="1" key="2">
    <citation type="journal article" date="2015" name="Fish Shellfish Immunol.">
        <title>Early steps in the European eel (Anguilla anguilla)-Vibrio vulnificus interaction in the gills: Role of the RtxA13 toxin.</title>
        <authorList>
            <person name="Callol A."/>
            <person name="Pajuelo D."/>
            <person name="Ebbesson L."/>
            <person name="Teles M."/>
            <person name="MacKenzie S."/>
            <person name="Amaro C."/>
        </authorList>
    </citation>
    <scope>NUCLEOTIDE SEQUENCE</scope>
</reference>
<proteinExistence type="predicted"/>
<dbReference type="EMBL" id="GBXM01073511">
    <property type="protein sequence ID" value="JAH35066.1"/>
    <property type="molecule type" value="Transcribed_RNA"/>
</dbReference>
<organism evidence="1">
    <name type="scientific">Anguilla anguilla</name>
    <name type="common">European freshwater eel</name>
    <name type="synonym">Muraena anguilla</name>
    <dbReference type="NCBI Taxonomy" id="7936"/>
    <lineage>
        <taxon>Eukaryota</taxon>
        <taxon>Metazoa</taxon>
        <taxon>Chordata</taxon>
        <taxon>Craniata</taxon>
        <taxon>Vertebrata</taxon>
        <taxon>Euteleostomi</taxon>
        <taxon>Actinopterygii</taxon>
        <taxon>Neopterygii</taxon>
        <taxon>Teleostei</taxon>
        <taxon>Anguilliformes</taxon>
        <taxon>Anguillidae</taxon>
        <taxon>Anguilla</taxon>
    </lineage>
</organism>
<sequence length="45" mass="5276">MNYNNCTPTAVRNRKRKIRIQTPLKINSPTNITFMNMSLTQCTFN</sequence>
<accession>A0A0E9RK25</accession>
<dbReference type="AlphaFoldDB" id="A0A0E9RK25"/>
<reference evidence="1" key="1">
    <citation type="submission" date="2014-11" db="EMBL/GenBank/DDBJ databases">
        <authorList>
            <person name="Amaro Gonzalez C."/>
        </authorList>
    </citation>
    <scope>NUCLEOTIDE SEQUENCE</scope>
</reference>
<name>A0A0E9RK25_ANGAN</name>